<accession>A0ACB8BJE8</accession>
<dbReference type="EMBL" id="MU266419">
    <property type="protein sequence ID" value="KAH7924668.1"/>
    <property type="molecule type" value="Genomic_DNA"/>
</dbReference>
<name>A0ACB8BJE8_9AGAM</name>
<organism evidence="1 2">
    <name type="scientific">Leucogyrophana mollusca</name>
    <dbReference type="NCBI Taxonomy" id="85980"/>
    <lineage>
        <taxon>Eukaryota</taxon>
        <taxon>Fungi</taxon>
        <taxon>Dikarya</taxon>
        <taxon>Basidiomycota</taxon>
        <taxon>Agaricomycotina</taxon>
        <taxon>Agaricomycetes</taxon>
        <taxon>Agaricomycetidae</taxon>
        <taxon>Boletales</taxon>
        <taxon>Boletales incertae sedis</taxon>
        <taxon>Leucogyrophana</taxon>
    </lineage>
</organism>
<evidence type="ECO:0000313" key="2">
    <source>
        <dbReference type="Proteomes" id="UP000790709"/>
    </source>
</evidence>
<keyword evidence="2" id="KW-1185">Reference proteome</keyword>
<proteinExistence type="predicted"/>
<comment type="caution">
    <text evidence="1">The sequence shown here is derived from an EMBL/GenBank/DDBJ whole genome shotgun (WGS) entry which is preliminary data.</text>
</comment>
<sequence length="186" mass="20880">MELCLRHNDPTQTLLMTPDGIVMYQITTPTHQLEGATTISRLENQCIVQSSGRVSTVVGQIDYHGVNGIRLRILDPECSLDFALVSNIVSQGEEDRSWTFNGPDSQSYTWQIMFRSPVLFVSGNTLIPLARYRRAKMGIVSRSRRAFLEIFPAGINIIDLVVVTFVSYYKQCMADETEHGCPTSES</sequence>
<dbReference type="Proteomes" id="UP000790709">
    <property type="component" value="Unassembled WGS sequence"/>
</dbReference>
<gene>
    <name evidence="1" type="ORF">BV22DRAFT_494105</name>
</gene>
<protein>
    <submittedName>
        <fullName evidence="1">Uncharacterized protein</fullName>
    </submittedName>
</protein>
<reference evidence="1" key="1">
    <citation type="journal article" date="2021" name="New Phytol.">
        <title>Evolutionary innovations through gain and loss of genes in the ectomycorrhizal Boletales.</title>
        <authorList>
            <person name="Wu G."/>
            <person name="Miyauchi S."/>
            <person name="Morin E."/>
            <person name="Kuo A."/>
            <person name="Drula E."/>
            <person name="Varga T."/>
            <person name="Kohler A."/>
            <person name="Feng B."/>
            <person name="Cao Y."/>
            <person name="Lipzen A."/>
            <person name="Daum C."/>
            <person name="Hundley H."/>
            <person name="Pangilinan J."/>
            <person name="Johnson J."/>
            <person name="Barry K."/>
            <person name="LaButti K."/>
            <person name="Ng V."/>
            <person name="Ahrendt S."/>
            <person name="Min B."/>
            <person name="Choi I.G."/>
            <person name="Park H."/>
            <person name="Plett J.M."/>
            <person name="Magnuson J."/>
            <person name="Spatafora J.W."/>
            <person name="Nagy L.G."/>
            <person name="Henrissat B."/>
            <person name="Grigoriev I.V."/>
            <person name="Yang Z.L."/>
            <person name="Xu J."/>
            <person name="Martin F.M."/>
        </authorList>
    </citation>
    <scope>NUCLEOTIDE SEQUENCE</scope>
    <source>
        <strain evidence="1">KUC20120723A-06</strain>
    </source>
</reference>
<evidence type="ECO:0000313" key="1">
    <source>
        <dbReference type="EMBL" id="KAH7924668.1"/>
    </source>
</evidence>